<accession>A0A1V4SS49</accession>
<dbReference type="EMBL" id="LTAY01000070">
    <property type="protein sequence ID" value="OPX46709.1"/>
    <property type="molecule type" value="Genomic_DNA"/>
</dbReference>
<proteinExistence type="predicted"/>
<dbReference type="RefSeq" id="WP_002598924.1">
    <property type="nucleotide sequence ID" value="NZ_LTAY01000070.1"/>
</dbReference>
<dbReference type="Gene3D" id="1.10.287.1080">
    <property type="entry name" value="MazG-like"/>
    <property type="match status" value="1"/>
</dbReference>
<comment type="caution">
    <text evidence="1">The sequence shown here is derived from an EMBL/GenBank/DDBJ whole genome shotgun (WGS) entry which is preliminary data.</text>
</comment>
<dbReference type="AlphaFoldDB" id="A0A1V4SS49"/>
<name>A0A1V4SS49_9CLOT</name>
<sequence length="132" mass="15126">MKDVIFDEFQDIVMDSLIRHKSILDITSKFSESSARVNRAIVKAVTDCGCIKINAHKQCVPTEEQTLTELANCFKSHLDGKICDNCREVIEREMGNHIFYLTSLCNSLDINLYDVLLKEHQKVNALGKFDFR</sequence>
<evidence type="ECO:0008006" key="3">
    <source>
        <dbReference type="Google" id="ProtNLM"/>
    </source>
</evidence>
<gene>
    <name evidence="1" type="ORF">CLTHE_25290</name>
</gene>
<evidence type="ECO:0000313" key="2">
    <source>
        <dbReference type="Proteomes" id="UP000191448"/>
    </source>
</evidence>
<reference evidence="1 2" key="1">
    <citation type="submission" date="2016-02" db="EMBL/GenBank/DDBJ databases">
        <title>Genome sequence of Clostridium thermobutyricum DSM 4928.</title>
        <authorList>
            <person name="Poehlein A."/>
            <person name="Daniel R."/>
        </authorList>
    </citation>
    <scope>NUCLEOTIDE SEQUENCE [LARGE SCALE GENOMIC DNA]</scope>
    <source>
        <strain evidence="1 2">DSM 4928</strain>
    </source>
</reference>
<organism evidence="1 2">
    <name type="scientific">Clostridium thermobutyricum DSM 4928</name>
    <dbReference type="NCBI Taxonomy" id="1121339"/>
    <lineage>
        <taxon>Bacteria</taxon>
        <taxon>Bacillati</taxon>
        <taxon>Bacillota</taxon>
        <taxon>Clostridia</taxon>
        <taxon>Eubacteriales</taxon>
        <taxon>Clostridiaceae</taxon>
        <taxon>Clostridium</taxon>
    </lineage>
</organism>
<evidence type="ECO:0000313" key="1">
    <source>
        <dbReference type="EMBL" id="OPX46709.1"/>
    </source>
</evidence>
<protein>
    <recommendedName>
        <fullName evidence="3">DUF1573 domain-containing protein</fullName>
    </recommendedName>
</protein>
<dbReference type="OrthoDB" id="2988649at2"/>
<dbReference type="SUPFAM" id="SSF101386">
    <property type="entry name" value="all-alpha NTP pyrophosphatases"/>
    <property type="match status" value="1"/>
</dbReference>
<dbReference type="Proteomes" id="UP000191448">
    <property type="component" value="Unassembled WGS sequence"/>
</dbReference>